<sequence>MCKFLTIFVLEITFIASNAELQFALDVQQELRGLAVSSDFYATATNDTKEKIDELAKFLLNQGLRPVFIYGYNIDSAVLDKLFGSRGETSCRPLVMVGVFPTLYLSGVLDGATVEMCGGDESIRSEEWFRNWIFEYWRETKEDLKNRGYAILP</sequence>
<name>A0A1F5VFH4_9BACT</name>
<comment type="caution">
    <text evidence="1">The sequence shown here is derived from an EMBL/GenBank/DDBJ whole genome shotgun (WGS) entry which is preliminary data.</text>
</comment>
<protein>
    <submittedName>
        <fullName evidence="1">Uncharacterized protein</fullName>
    </submittedName>
</protein>
<evidence type="ECO:0000313" key="2">
    <source>
        <dbReference type="Proteomes" id="UP000179251"/>
    </source>
</evidence>
<organism evidence="1 2">
    <name type="scientific">Candidatus Giovannonibacteria bacterium RIFCSPHIGHO2_01_FULL_45_23</name>
    <dbReference type="NCBI Taxonomy" id="1798325"/>
    <lineage>
        <taxon>Bacteria</taxon>
        <taxon>Candidatus Giovannoniibacteriota</taxon>
    </lineage>
</organism>
<dbReference type="AlphaFoldDB" id="A0A1F5VFH4"/>
<reference evidence="1 2" key="1">
    <citation type="journal article" date="2016" name="Nat. Commun.">
        <title>Thousands of microbial genomes shed light on interconnected biogeochemical processes in an aquifer system.</title>
        <authorList>
            <person name="Anantharaman K."/>
            <person name="Brown C.T."/>
            <person name="Hug L.A."/>
            <person name="Sharon I."/>
            <person name="Castelle C.J."/>
            <person name="Probst A.J."/>
            <person name="Thomas B.C."/>
            <person name="Singh A."/>
            <person name="Wilkins M.J."/>
            <person name="Karaoz U."/>
            <person name="Brodie E.L."/>
            <person name="Williams K.H."/>
            <person name="Hubbard S.S."/>
            <person name="Banfield J.F."/>
        </authorList>
    </citation>
    <scope>NUCLEOTIDE SEQUENCE [LARGE SCALE GENOMIC DNA]</scope>
</reference>
<dbReference type="STRING" id="1798325.A2834_01080"/>
<dbReference type="Proteomes" id="UP000179251">
    <property type="component" value="Unassembled WGS sequence"/>
</dbReference>
<gene>
    <name evidence="1" type="ORF">A2834_01080</name>
</gene>
<dbReference type="EMBL" id="MFHD01000021">
    <property type="protein sequence ID" value="OGF62209.1"/>
    <property type="molecule type" value="Genomic_DNA"/>
</dbReference>
<proteinExistence type="predicted"/>
<evidence type="ECO:0000313" key="1">
    <source>
        <dbReference type="EMBL" id="OGF62209.1"/>
    </source>
</evidence>
<accession>A0A1F5VFH4</accession>